<sequence>MKSVVRAVNENSWRCCFSANLGSLIAALSTSRFFGQNNAIAEPHRFNDTQRNAAIEQPRSMRRFLANENRAGSDNRTSRTSGTASSPLFTAK</sequence>
<evidence type="ECO:0000313" key="2">
    <source>
        <dbReference type="Proteomes" id="UP001558850"/>
    </source>
</evidence>
<dbReference type="Proteomes" id="UP001558850">
    <property type="component" value="Unassembled WGS sequence"/>
</dbReference>
<organism evidence="1 2">
    <name type="scientific">Paraburkholderia phymatum</name>
    <dbReference type="NCBI Taxonomy" id="148447"/>
    <lineage>
        <taxon>Bacteria</taxon>
        <taxon>Pseudomonadati</taxon>
        <taxon>Pseudomonadota</taxon>
        <taxon>Betaproteobacteria</taxon>
        <taxon>Burkholderiales</taxon>
        <taxon>Burkholderiaceae</taxon>
        <taxon>Paraburkholderia</taxon>
    </lineage>
</organism>
<protein>
    <submittedName>
        <fullName evidence="1">Uncharacterized protein</fullName>
    </submittedName>
</protein>
<reference evidence="1" key="1">
    <citation type="submission" date="2024-07" db="EMBL/GenBank/DDBJ databases">
        <title>A survey of Mimosa microsymbionts across Brazilian biomes reveals a high diversity of Paraburkholderia nodulating endemic species, but also that Cupriavidus is common as a symbiont of widespread species.</title>
        <authorList>
            <person name="Rouws L."/>
            <person name="Barauna A."/>
            <person name="Beukes C."/>
            <person name="Rouws J.R.C."/>
            <person name="De Faria S.M."/>
            <person name="Gross E."/>
            <person name="Bueno Dos Reis Junior F."/>
            <person name="Simon M.F."/>
            <person name="Maluk M."/>
            <person name="Odee D.W."/>
            <person name="Kenicer G."/>
            <person name="Young J.P.W."/>
            <person name="Reis V.M."/>
            <person name="Zilli J."/>
            <person name="James E.K."/>
        </authorList>
    </citation>
    <scope>NUCLEOTIDE SEQUENCE</scope>
    <source>
        <strain evidence="1">EG181B</strain>
    </source>
</reference>
<gene>
    <name evidence="1" type="ORF">AB4Y32_35265</name>
</gene>
<comment type="caution">
    <text evidence="1">The sequence shown here is derived from an EMBL/GenBank/DDBJ whole genome shotgun (WGS) entry which is preliminary data.</text>
</comment>
<name>A0ACC6UBT9_9BURK</name>
<evidence type="ECO:0000313" key="1">
    <source>
        <dbReference type="EMBL" id="MEX3936956.1"/>
    </source>
</evidence>
<keyword evidence="2" id="KW-1185">Reference proteome</keyword>
<accession>A0ACC6UBT9</accession>
<dbReference type="EMBL" id="JBFRCH010000040">
    <property type="protein sequence ID" value="MEX3936956.1"/>
    <property type="molecule type" value="Genomic_DNA"/>
</dbReference>
<proteinExistence type="predicted"/>